<evidence type="ECO:0000256" key="17">
    <source>
        <dbReference type="ARBA" id="ARBA00023125"/>
    </source>
</evidence>
<dbReference type="Gene3D" id="1.10.10.200">
    <property type="match status" value="1"/>
</dbReference>
<dbReference type="SUPFAM" id="SSF50122">
    <property type="entry name" value="DNA-binding domain of retroviral integrase"/>
    <property type="match status" value="1"/>
</dbReference>
<dbReference type="InterPro" id="IPR001584">
    <property type="entry name" value="Integrase_cat-core"/>
</dbReference>
<dbReference type="MEROPS" id="A02.003"/>
<keyword evidence="12" id="KW-1193">Eukaryotic host translation shutoff by virus</keyword>
<dbReference type="SUPFAM" id="SSF46919">
    <property type="entry name" value="N-terminal Zn binding domain of HIV integrase"/>
    <property type="match status" value="1"/>
</dbReference>
<dbReference type="Gene3D" id="3.30.420.10">
    <property type="entry name" value="Ribonuclease H-like superfamily/Ribonuclease H"/>
    <property type="match status" value="2"/>
</dbReference>
<evidence type="ECO:0000256" key="12">
    <source>
        <dbReference type="ARBA" id="ARBA00022809"/>
    </source>
</evidence>
<keyword evidence="16" id="KW-1190">Host gene expression shutoff by virus</keyword>
<evidence type="ECO:0000259" key="27">
    <source>
        <dbReference type="PROSITE" id="PS50175"/>
    </source>
</evidence>
<dbReference type="InterPro" id="IPR012337">
    <property type="entry name" value="RNaseH-like_sf"/>
</dbReference>
<dbReference type="GO" id="GO:0004533">
    <property type="term" value="F:exoribonuclease H activity"/>
    <property type="evidence" value="ECO:0007669"/>
    <property type="project" value="UniProtKB-EC"/>
</dbReference>
<feature type="domain" description="Integrase catalytic" evidence="31">
    <location>
        <begin position="827"/>
        <end position="986"/>
    </location>
</feature>
<dbReference type="InterPro" id="IPR043128">
    <property type="entry name" value="Rev_trsase/Diguanyl_cyclase"/>
</dbReference>
<keyword evidence="19" id="KW-1179">Viral genome integration</keyword>
<feature type="domain" description="Integrase-type" evidence="28">
    <location>
        <begin position="785"/>
        <end position="826"/>
    </location>
</feature>
<dbReference type="Pfam" id="PF06817">
    <property type="entry name" value="RVT_thumb"/>
    <property type="match status" value="1"/>
</dbReference>
<accession>P89904</accession>
<dbReference type="GO" id="GO:0046718">
    <property type="term" value="P:symbiont entry into host cell"/>
    <property type="evidence" value="ECO:0007669"/>
    <property type="project" value="UniProtKB-KW"/>
</dbReference>
<evidence type="ECO:0000256" key="25">
    <source>
        <dbReference type="PROSITE-ProRule" id="PRU00506"/>
    </source>
</evidence>
<dbReference type="GO" id="GO:0004523">
    <property type="term" value="F:RNA-DNA hybrid ribonuclease activity"/>
    <property type="evidence" value="ECO:0007669"/>
    <property type="project" value="InterPro"/>
</dbReference>
<keyword evidence="20" id="KW-1262">Eukaryotic host gene expression shutoff by virus</keyword>
<evidence type="ECO:0000259" key="31">
    <source>
        <dbReference type="PROSITE" id="PS50994"/>
    </source>
</evidence>
<dbReference type="InterPro" id="IPR002156">
    <property type="entry name" value="RNaseH_domain"/>
</dbReference>
<dbReference type="PROSITE" id="PS50876">
    <property type="entry name" value="ZF_INTEGRASE"/>
    <property type="match status" value="1"/>
</dbReference>
<dbReference type="Proteomes" id="UP000259687">
    <property type="component" value="Segment"/>
</dbReference>
<dbReference type="InterPro" id="IPR000477">
    <property type="entry name" value="RT_dom"/>
</dbReference>
<evidence type="ECO:0000256" key="19">
    <source>
        <dbReference type="ARBA" id="ARBA00023195"/>
    </source>
</evidence>
<dbReference type="InterPro" id="IPR010659">
    <property type="entry name" value="RVT_connect"/>
</dbReference>
<keyword evidence="17" id="KW-0238">DNA-binding</keyword>
<evidence type="ECO:0000256" key="6">
    <source>
        <dbReference type="ARBA" id="ARBA00022722"/>
    </source>
</evidence>
<keyword evidence="3 26" id="KW-0645">Protease</keyword>
<proteinExistence type="inferred from homology"/>
<evidence type="ECO:0000256" key="15">
    <source>
        <dbReference type="ARBA" id="ARBA00022918"/>
    </source>
</evidence>
<evidence type="ECO:0000256" key="3">
    <source>
        <dbReference type="ARBA" id="ARBA00022670"/>
    </source>
</evidence>
<keyword evidence="8 26" id="KW-0064">Aspartyl protease</keyword>
<dbReference type="Pfam" id="PF00078">
    <property type="entry name" value="RVT_1"/>
    <property type="match status" value="1"/>
</dbReference>
<sequence length="1067" mass="121521">QRQRPTPLLQMWTNWAYTKRLSKSRTKQMPKMWEARTLSKRLPQWTGQFFRENANLGNKAAQFFRARRSRSDGSPDACARIPHRFASCGSIRPSQETAGAVCQKGRSIEKAEGEGTGGLFLEFPLWRRPMSKIYIQGQPVQVLLDTGADDTIIKEEDIHLEGRWRPKVVGGIGGGISVKQYDNILVNIDGKETRGNVLIGPTPINIVGRNILAPLGARLIMGQLNEKIPITKVQLKPGMSGPKLKQWPLSEEKIKALTEITQALEKEGKISKVGGENPYNTPVFCIRKKDKTQWRMLIDFRALNKATQDFFEVQLGIPHPAGLKRKKQITVLDIGDAYYSIPLDPEFRPYTAFTIPQVNNVGPGIRYQFNCLPQGWKGSPTIFQHTAQRVLKEIGKKVQDLEIIQYMDDMWIGSDLPEKEHDEKVEEVRKLLLLRGFETPDKKVQKRPPYDWMGYKLYPSHWSLNKIEIPEQEHWTVNDIQKLVGVLNWASQLYPGIKTKALCKLLRGAQDLTAVVQWTEQAEVEFRQNQEILKEEQQGAYYDPSKSLRATITKLDDGQWGYQFKQEGKVLKTGKYTKSKNTHTNEFRVLAGMVQRVCKEAITFWGKLPIMEVPVEREVWEQWWSDYWQVTWLPEIEFISTPPLIKLWYNLVKDPIPKAKVYYCDGACNRNSKLGKAGFLTNTGESQVIELEDTTNQQAELQAVLLALKHSKSKVNIVTDSQYVMGILTAQPTQSDSVLVNQIIEEMINKDAIYLTWVPAHKGIGGNQEIDKLVSQGIRQVLFLDRMEEAQESHDKYHTNWQFIRDAFGIPALVAKEIVAACPKCQIRGEPIHGQVDASVGVWQMDCTHLEGKIIIVAVHVASGFLEAEVIARETGKETAKFLLKIISRWPITKLHTDNGPNFVSQEVQTICWWGQVEHTTGIPYNPQSQGSVESMNRQLKETIEKIREDCAFLETAVLMACHIHNFKRKGGIGGMTPAERLINMITTQLEIQHIQTQQQKISNFKVYYREGREPVWKGPATLLWKGEGAVVIKEGEELKVVPRRKAKIIKEYGERKTVGDKTNMEG</sequence>
<dbReference type="InterPro" id="IPR036862">
    <property type="entry name" value="Integrase_C_dom_sf_retrovir"/>
</dbReference>
<feature type="domain" description="Integrase-type" evidence="32">
    <location>
        <begin position="1005"/>
        <end position="1052"/>
    </location>
</feature>
<evidence type="ECO:0000259" key="32">
    <source>
        <dbReference type="PROSITE" id="PS51027"/>
    </source>
</evidence>
<gene>
    <name evidence="33" type="primary">pol</name>
</gene>
<dbReference type="Pfam" id="PF00552">
    <property type="entry name" value="IN_DBD_C"/>
    <property type="match status" value="1"/>
</dbReference>
<evidence type="ECO:0000256" key="7">
    <source>
        <dbReference type="ARBA" id="ARBA00022723"/>
    </source>
</evidence>
<evidence type="ECO:0000256" key="9">
    <source>
        <dbReference type="ARBA" id="ARBA00022759"/>
    </source>
</evidence>
<dbReference type="Gene3D" id="2.30.30.10">
    <property type="entry name" value="Integrase, C-terminal domain superfamily, retroviral"/>
    <property type="match status" value="1"/>
</dbReference>
<organismHost>
    <name type="scientific">Chlorocebus tantalus</name>
    <name type="common">Tantalus monkey</name>
    <name type="synonym">Cercopithecus tantalus</name>
    <dbReference type="NCBI Taxonomy" id="60712"/>
</organismHost>
<protein>
    <submittedName>
        <fullName evidence="33">Pol protein</fullName>
    </submittedName>
</protein>
<dbReference type="GO" id="GO:0003964">
    <property type="term" value="F:RNA-directed DNA polymerase activity"/>
    <property type="evidence" value="ECO:0007669"/>
    <property type="project" value="UniProtKB-KW"/>
</dbReference>
<evidence type="ECO:0000256" key="2">
    <source>
        <dbReference type="ARBA" id="ARBA00022581"/>
    </source>
</evidence>
<feature type="DNA-binding region" description="Integrase-type" evidence="25">
    <location>
        <begin position="1005"/>
        <end position="1052"/>
    </location>
</feature>
<comment type="similarity">
    <text evidence="26">Belongs to the retroviral Pol polyprotein family.</text>
</comment>
<evidence type="ECO:0000313" key="34">
    <source>
        <dbReference type="Proteomes" id="UP000259687"/>
    </source>
</evidence>
<dbReference type="SUPFAM" id="SSF53098">
    <property type="entry name" value="Ribonuclease H-like"/>
    <property type="match status" value="2"/>
</dbReference>
<keyword evidence="22" id="KW-1160">Virus entry into host cell</keyword>
<dbReference type="GO" id="GO:0006508">
    <property type="term" value="P:proteolysis"/>
    <property type="evidence" value="ECO:0007669"/>
    <property type="project" value="UniProtKB-KW"/>
</dbReference>
<dbReference type="Gene3D" id="3.30.70.270">
    <property type="match status" value="3"/>
</dbReference>
<dbReference type="GO" id="GO:0004190">
    <property type="term" value="F:aspartic-type endopeptidase activity"/>
    <property type="evidence" value="ECO:0007669"/>
    <property type="project" value="UniProtKB-KW"/>
</dbReference>
<dbReference type="PROSITE" id="PS51027">
    <property type="entry name" value="INTEGRASE_DBD"/>
    <property type="match status" value="1"/>
</dbReference>
<keyword evidence="18" id="KW-0233">DNA recombination</keyword>
<evidence type="ECO:0000256" key="23">
    <source>
        <dbReference type="ARBA" id="ARBA00023415"/>
    </source>
</evidence>
<dbReference type="InterPro" id="IPR003308">
    <property type="entry name" value="Integrase_Zn-bd_dom_N"/>
</dbReference>
<dbReference type="InterPro" id="IPR017856">
    <property type="entry name" value="Integrase-like_N"/>
</dbReference>
<evidence type="ECO:0000256" key="11">
    <source>
        <dbReference type="ARBA" id="ARBA00022801"/>
    </source>
</evidence>
<evidence type="ECO:0000256" key="21">
    <source>
        <dbReference type="ARBA" id="ARBA00023268"/>
    </source>
</evidence>
<dbReference type="Pfam" id="PF02022">
    <property type="entry name" value="Integrase_Zn"/>
    <property type="match status" value="1"/>
</dbReference>
<evidence type="ECO:0000256" key="16">
    <source>
        <dbReference type="ARBA" id="ARBA00022995"/>
    </source>
</evidence>
<dbReference type="PROSITE" id="PS50879">
    <property type="entry name" value="RNASE_H_1"/>
    <property type="match status" value="1"/>
</dbReference>
<keyword evidence="5" id="KW-0548">Nucleotidyltransferase</keyword>
<dbReference type="PROSITE" id="PS00141">
    <property type="entry name" value="ASP_PROTEASE"/>
    <property type="match status" value="1"/>
</dbReference>
<feature type="domain" description="Peptidase A2" evidence="27">
    <location>
        <begin position="140"/>
        <end position="211"/>
    </location>
</feature>
<dbReference type="InterPro" id="IPR001995">
    <property type="entry name" value="Peptidase_A2_cat"/>
</dbReference>
<dbReference type="GO" id="GO:0044826">
    <property type="term" value="P:viral genome integration into host DNA"/>
    <property type="evidence" value="ECO:0007669"/>
    <property type="project" value="UniProtKB-KW"/>
</dbReference>
<dbReference type="GO" id="GO:0015074">
    <property type="term" value="P:DNA integration"/>
    <property type="evidence" value="ECO:0007669"/>
    <property type="project" value="UniProtKB-KW"/>
</dbReference>
<evidence type="ECO:0000256" key="8">
    <source>
        <dbReference type="ARBA" id="ARBA00022750"/>
    </source>
</evidence>
<dbReference type="PANTHER" id="PTHR41694">
    <property type="entry name" value="ENDOGENOUS RETROVIRUS GROUP K MEMBER POL PROTEIN"/>
    <property type="match status" value="1"/>
</dbReference>
<evidence type="ECO:0000256" key="24">
    <source>
        <dbReference type="PROSITE-ProRule" id="PRU00450"/>
    </source>
</evidence>
<dbReference type="GO" id="GO:0008270">
    <property type="term" value="F:zinc ion binding"/>
    <property type="evidence" value="ECO:0007669"/>
    <property type="project" value="UniProtKB-KW"/>
</dbReference>
<dbReference type="InterPro" id="IPR010661">
    <property type="entry name" value="RVT_thumb"/>
</dbReference>
<dbReference type="Pfam" id="PF00077">
    <property type="entry name" value="RVP"/>
    <property type="match status" value="1"/>
</dbReference>
<dbReference type="PROSITE" id="PS50878">
    <property type="entry name" value="RT_POL"/>
    <property type="match status" value="1"/>
</dbReference>
<keyword evidence="9" id="KW-0255">Endonuclease</keyword>
<dbReference type="SUPFAM" id="SSF56672">
    <property type="entry name" value="DNA/RNA polymerases"/>
    <property type="match status" value="1"/>
</dbReference>
<dbReference type="GO" id="GO:0003677">
    <property type="term" value="F:DNA binding"/>
    <property type="evidence" value="ECO:0007669"/>
    <property type="project" value="UniProtKB-KW"/>
</dbReference>
<dbReference type="EMBL" id="U58991">
    <property type="protein sequence ID" value="AAC57052.1"/>
    <property type="molecule type" value="Genomic_DNA"/>
</dbReference>
<dbReference type="PROSITE" id="PS50175">
    <property type="entry name" value="ASP_PROT_RETROV"/>
    <property type="match status" value="1"/>
</dbReference>
<dbReference type="InterPro" id="IPR021109">
    <property type="entry name" value="Peptidase_aspartic_dom_sf"/>
</dbReference>
<keyword evidence="2" id="KW-0945">Host-virus interaction</keyword>
<dbReference type="Pfam" id="PF06815">
    <property type="entry name" value="RVT_connect"/>
    <property type="match status" value="1"/>
</dbReference>
<dbReference type="PANTHER" id="PTHR41694:SF3">
    <property type="entry name" value="RNA-DIRECTED DNA POLYMERASE-RELATED"/>
    <property type="match status" value="1"/>
</dbReference>
<keyword evidence="14" id="KW-0229">DNA integration</keyword>
<evidence type="ECO:0000256" key="26">
    <source>
        <dbReference type="RuleBase" id="RU004064"/>
    </source>
</evidence>
<dbReference type="InterPro" id="IPR018061">
    <property type="entry name" value="Retropepsins"/>
</dbReference>
<dbReference type="InterPro" id="IPR001037">
    <property type="entry name" value="Integrase_C_retrovir"/>
</dbReference>
<evidence type="ECO:0000256" key="1">
    <source>
        <dbReference type="ARBA" id="ARBA00000379"/>
    </source>
</evidence>
<evidence type="ECO:0000256" key="5">
    <source>
        <dbReference type="ARBA" id="ARBA00022695"/>
    </source>
</evidence>
<evidence type="ECO:0000256" key="14">
    <source>
        <dbReference type="ARBA" id="ARBA00022908"/>
    </source>
</evidence>
<evidence type="ECO:0000256" key="20">
    <source>
        <dbReference type="ARBA" id="ARBA00023247"/>
    </source>
</evidence>
<keyword evidence="10 24" id="KW-0863">Zinc-finger</keyword>
<dbReference type="GO" id="GO:0075713">
    <property type="term" value="P:establishment of integrated proviral latency"/>
    <property type="evidence" value="ECO:0007669"/>
    <property type="project" value="UniProtKB-KW"/>
</dbReference>
<evidence type="ECO:0000259" key="28">
    <source>
        <dbReference type="PROSITE" id="PS50876"/>
    </source>
</evidence>
<evidence type="ECO:0000259" key="30">
    <source>
        <dbReference type="PROSITE" id="PS50879"/>
    </source>
</evidence>
<dbReference type="Gene3D" id="2.40.70.10">
    <property type="entry name" value="Acid Proteases"/>
    <property type="match status" value="1"/>
</dbReference>
<keyword evidence="6" id="KW-0540">Nuclease</keyword>
<evidence type="ECO:0000313" key="33">
    <source>
        <dbReference type="EMBL" id="AAC57052.1"/>
    </source>
</evidence>
<feature type="domain" description="Reverse transcriptase" evidence="29">
    <location>
        <begin position="267"/>
        <end position="457"/>
    </location>
</feature>
<dbReference type="PROSITE" id="PS50994">
    <property type="entry name" value="INTEGRASE"/>
    <property type="match status" value="1"/>
</dbReference>
<comment type="catalytic activity">
    <reaction evidence="23">
        <text>Endohydrolysis of RNA in RNA/DNA hybrids. Three different cleavage modes: 1. sequence-specific internal cleavage of RNA. Human immunodeficiency virus type 1 and Moloney murine leukemia virus enzymes prefer to cleave the RNA strand one nucleotide away from the RNA-DNA junction. 2. RNA 5'-end directed cleavage 13-19 nucleotides from the RNA end. 3. DNA 3'-end directed cleavage 15-20 nucleotides away from the primer terminus.</text>
        <dbReference type="EC" id="3.1.26.13"/>
    </reaction>
</comment>
<dbReference type="InterPro" id="IPR001969">
    <property type="entry name" value="Aspartic_peptidase_AS"/>
</dbReference>
<dbReference type="InterPro" id="IPR043502">
    <property type="entry name" value="DNA/RNA_pol_sf"/>
</dbReference>
<evidence type="ECO:0000259" key="29">
    <source>
        <dbReference type="PROSITE" id="PS50878"/>
    </source>
</evidence>
<keyword evidence="13" id="KW-0862">Zinc</keyword>
<dbReference type="Pfam" id="PF00665">
    <property type="entry name" value="rve"/>
    <property type="match status" value="1"/>
</dbReference>
<comment type="catalytic activity">
    <reaction evidence="1">
        <text>3'-end directed exonucleolytic cleavage of viral RNA-DNA hybrid.</text>
        <dbReference type="EC" id="3.1.13.2"/>
    </reaction>
</comment>
<feature type="non-terminal residue" evidence="33">
    <location>
        <position position="1"/>
    </location>
</feature>
<dbReference type="Gene3D" id="3.10.10.10">
    <property type="entry name" value="HIV Type 1 Reverse Transcriptase, subunit A, domain 1"/>
    <property type="match status" value="1"/>
</dbReference>
<dbReference type="InterPro" id="IPR036397">
    <property type="entry name" value="RNaseH_sf"/>
</dbReference>
<dbReference type="SUPFAM" id="SSF50630">
    <property type="entry name" value="Acid proteases"/>
    <property type="match status" value="1"/>
</dbReference>
<keyword evidence="21" id="KW-0511">Multifunctional enzyme</keyword>
<name>P89904_SIVTA</name>
<evidence type="ECO:0000256" key="13">
    <source>
        <dbReference type="ARBA" id="ARBA00022833"/>
    </source>
</evidence>
<dbReference type="GO" id="GO:0035613">
    <property type="term" value="F:RNA stem-loop binding"/>
    <property type="evidence" value="ECO:0007669"/>
    <property type="project" value="TreeGrafter"/>
</dbReference>
<evidence type="ECO:0000256" key="4">
    <source>
        <dbReference type="ARBA" id="ARBA00022679"/>
    </source>
</evidence>
<feature type="domain" description="RNase H type-1" evidence="30">
    <location>
        <begin position="656"/>
        <end position="779"/>
    </location>
</feature>
<dbReference type="GO" id="GO:0006310">
    <property type="term" value="P:DNA recombination"/>
    <property type="evidence" value="ECO:0007669"/>
    <property type="project" value="UniProtKB-KW"/>
</dbReference>
<organism evidence="33 34">
    <name type="scientific">Simian immunodeficiency virus AGM.tantalus</name>
    <name type="common">SIV-agm.tan</name>
    <name type="synonym">Simian immunodeficiency virus African green monkey tantalus</name>
    <dbReference type="NCBI Taxonomy" id="349692"/>
    <lineage>
        <taxon>Viruses</taxon>
        <taxon>Riboviria</taxon>
        <taxon>Pararnavirae</taxon>
        <taxon>Artverviricota</taxon>
        <taxon>Revtraviricetes</taxon>
        <taxon>Ortervirales</taxon>
        <taxon>Retroviridae</taxon>
        <taxon>Orthoretrovirinae</taxon>
        <taxon>Lentivirus</taxon>
        <taxon>Lentivirus simimdef</taxon>
        <taxon>Simian immunodeficiency virus</taxon>
    </lineage>
</organism>
<dbReference type="GO" id="GO:0039657">
    <property type="term" value="P:symbiont-mediated suppression of host gene expression"/>
    <property type="evidence" value="ECO:0007669"/>
    <property type="project" value="UniProtKB-KW"/>
</dbReference>
<keyword evidence="4" id="KW-0808">Transferase</keyword>
<reference evidence="33 34" key="1">
    <citation type="journal article" date="1997" name="Virology">
        <title>A full-length and replication-competent proviral clone of SIVAGM from tantalus monkeys.</title>
        <authorList>
            <person name="Soares M.A."/>
            <person name="Robertson D.L."/>
            <person name="Hui H."/>
            <person name="Allan J.S."/>
            <person name="Shaw G.M."/>
            <person name="Hahn B.H."/>
        </authorList>
    </citation>
    <scope>NUCLEOTIDE SEQUENCE [LARGE SCALE GENOMIC DNA]</scope>
    <source>
        <strain evidence="34">tantalus-1</strain>
    </source>
</reference>
<keyword evidence="11 26" id="KW-0378">Hydrolase</keyword>
<keyword evidence="15" id="KW-0695">RNA-directed DNA polymerase</keyword>
<keyword evidence="7" id="KW-0479">Metal-binding</keyword>
<dbReference type="Pfam" id="PF00075">
    <property type="entry name" value="RNase_H"/>
    <property type="match status" value="1"/>
</dbReference>
<evidence type="ECO:0000256" key="22">
    <source>
        <dbReference type="ARBA" id="ARBA00023296"/>
    </source>
</evidence>
<evidence type="ECO:0000256" key="18">
    <source>
        <dbReference type="ARBA" id="ARBA00023172"/>
    </source>
</evidence>
<evidence type="ECO:0000256" key="10">
    <source>
        <dbReference type="ARBA" id="ARBA00022771"/>
    </source>
</evidence>